<evidence type="ECO:0000259" key="2">
    <source>
        <dbReference type="PROSITE" id="PS51272"/>
    </source>
</evidence>
<reference evidence="3 4" key="1">
    <citation type="submission" date="2020-08" db="EMBL/GenBank/DDBJ databases">
        <title>Genomic Encyclopedia of Type Strains, Phase IV (KMG-IV): sequencing the most valuable type-strain genomes for metagenomic binning, comparative biology and taxonomic classification.</title>
        <authorList>
            <person name="Goeker M."/>
        </authorList>
    </citation>
    <scope>NUCLEOTIDE SEQUENCE [LARGE SCALE GENOMIC DNA]</scope>
    <source>
        <strain evidence="3 4">DSM 103526</strain>
    </source>
</reference>
<dbReference type="Pfam" id="PF00395">
    <property type="entry name" value="SLH"/>
    <property type="match status" value="3"/>
</dbReference>
<dbReference type="PANTHER" id="PTHR43308:SF5">
    <property type="entry name" value="S-LAYER PROTEIN _ PEPTIDOGLYCAN ENDO-BETA-N-ACETYLGLUCOSAMINIDASE"/>
    <property type="match status" value="1"/>
</dbReference>
<feature type="domain" description="SLH" evidence="2">
    <location>
        <begin position="153"/>
        <end position="216"/>
    </location>
</feature>
<evidence type="ECO:0000313" key="3">
    <source>
        <dbReference type="EMBL" id="MBB6218882.1"/>
    </source>
</evidence>
<organism evidence="3 4">
    <name type="scientific">Anaerosolibacter carboniphilus</name>
    <dbReference type="NCBI Taxonomy" id="1417629"/>
    <lineage>
        <taxon>Bacteria</taxon>
        <taxon>Bacillati</taxon>
        <taxon>Bacillota</taxon>
        <taxon>Clostridia</taxon>
        <taxon>Peptostreptococcales</taxon>
        <taxon>Thermotaleaceae</taxon>
        <taxon>Anaerosolibacter</taxon>
    </lineage>
</organism>
<name>A0A841L731_9FIRM</name>
<evidence type="ECO:0000256" key="1">
    <source>
        <dbReference type="ARBA" id="ARBA00022737"/>
    </source>
</evidence>
<comment type="caution">
    <text evidence="3">The sequence shown here is derived from an EMBL/GenBank/DDBJ whole genome shotgun (WGS) entry which is preliminary data.</text>
</comment>
<dbReference type="Proteomes" id="UP000579281">
    <property type="component" value="Unassembled WGS sequence"/>
</dbReference>
<feature type="domain" description="SLH" evidence="2">
    <location>
        <begin position="28"/>
        <end position="91"/>
    </location>
</feature>
<dbReference type="PANTHER" id="PTHR43308">
    <property type="entry name" value="OUTER MEMBRANE PROTEIN ALPHA-RELATED"/>
    <property type="match status" value="1"/>
</dbReference>
<keyword evidence="4" id="KW-1185">Reference proteome</keyword>
<proteinExistence type="predicted"/>
<keyword evidence="1" id="KW-0677">Repeat</keyword>
<dbReference type="EMBL" id="JACHEN010000053">
    <property type="protein sequence ID" value="MBB6218882.1"/>
    <property type="molecule type" value="Genomic_DNA"/>
</dbReference>
<feature type="domain" description="SLH" evidence="2">
    <location>
        <begin position="92"/>
        <end position="150"/>
    </location>
</feature>
<dbReference type="InterPro" id="IPR051465">
    <property type="entry name" value="Cell_Envelope_Struct_Comp"/>
</dbReference>
<gene>
    <name evidence="3" type="ORF">HNQ80_005057</name>
</gene>
<dbReference type="AlphaFoldDB" id="A0A841L731"/>
<evidence type="ECO:0000313" key="4">
    <source>
        <dbReference type="Proteomes" id="UP000579281"/>
    </source>
</evidence>
<protein>
    <recommendedName>
        <fullName evidence="2">SLH domain-containing protein</fullName>
    </recommendedName>
</protein>
<dbReference type="RefSeq" id="WP_184313760.1">
    <property type="nucleotide sequence ID" value="NZ_JACHEN010000053.1"/>
</dbReference>
<accession>A0A841L731</accession>
<sequence>MKKQLSLLLIFALVIAIVPTIAYGSSINMPKSFSDIGNHWSNVTISKLIEMGAIGGYPDGSFKPNNTIKRSEVAAILRKALKLELINDNSFADTASHWAGKEIHTLVANNIIDKNEYGTSYSPETNTTRVELAKMIVRAMGLEKNAKDLSGKATNYLDDKDIINVDKGYVILANQQGIISGYPDNTFKPNQTVTRAEASSMIVRMIEKMTGQILPVPELPKTDNYTNAEDLPKLSFRELGYNFEDKIKTHGVSSVGEVIKADPSLFPLKFGNFVITGIEKLPYSKTPYYKSNEIGWQGSTSDAIVVHGYPVVKTNDRNGIVQGFSLPSIQMGILNKGGDFSKRLVVIFLEERTVTEKMKTMYPNTKIGDAPRAKENEHFTILFTDREGYGLNNIKSIFLLDQQISTDDLLEIDFSKIP</sequence>
<dbReference type="InterPro" id="IPR001119">
    <property type="entry name" value="SLH_dom"/>
</dbReference>
<dbReference type="PROSITE" id="PS51272">
    <property type="entry name" value="SLH"/>
    <property type="match status" value="3"/>
</dbReference>